<evidence type="ECO:0000256" key="1">
    <source>
        <dbReference type="SAM" id="MobiDB-lite"/>
    </source>
</evidence>
<evidence type="ECO:0000313" key="3">
    <source>
        <dbReference type="EMBL" id="OXA50663.1"/>
    </source>
</evidence>
<gene>
    <name evidence="3" type="ORF">Fcan01_14051</name>
</gene>
<sequence length="679" mass="76109">MDHHESSLSSSPLSLRKKRREFSKCKSFSAAPFILYRSTKYSSLRSRIFDYVTSARTYLSGRYPKLRSLLGTTLLYHVAVGILLPLVCLPILLVSFCESDFVTSLIWVKGDSLDVEGIRSGLTARIQAPSSPLNLLGRVLSSRLRVLVWEQESSSRTEFNISNHVALTDSKFHGIRITDDPVRELGGGSVLQKYVSEIVSSPLKGSVPPWGVNLVQLSSRENPGIMTTLIVLRFHRLLLKERAIVAMFLSSLGQKGALLEVEQAGSGTFIPCELEGGMGYREEENKCWKDKSRLFWMSMAQGIESFLINCENWITLRTRQAEFNSRLALGKLVLFELSDTMMRKSAQISKILDITKKLCSNLWQIFRAILYIPSIVVKIYVANRSPNRIGLYYKTTKSGEMCNSVSWSRQLSVQFLHEISNKIISDGNVEGTESSIFLTAVSLALKDYYLENCIPNPVTIGATVSSASNTSYSTGQKLVELPTRLCDIPKELKNLAQQVDTFTAWKQLALSYLVKFSSAVLPQSVAYSLVEKKLGNYYPIHVTLVDTQSSFPNLTFWGHPVKEFTFWKHPQSNLCISITLIKYGGNFRLCVSSPMKSVDHFISRRFPQYLNQIAESVGVDRGKIPYSKKSSPLSSNASSRGDDDENQIDDDGSVFVTPNCTKIGGTRFVRRVNSCQNLR</sequence>
<dbReference type="OMA" id="INCENWI"/>
<feature type="transmembrane region" description="Helical" evidence="2">
    <location>
        <begin position="74"/>
        <end position="96"/>
    </location>
</feature>
<evidence type="ECO:0000313" key="4">
    <source>
        <dbReference type="Proteomes" id="UP000198287"/>
    </source>
</evidence>
<keyword evidence="2" id="KW-0472">Membrane</keyword>
<proteinExistence type="predicted"/>
<comment type="caution">
    <text evidence="3">The sequence shown here is derived from an EMBL/GenBank/DDBJ whole genome shotgun (WGS) entry which is preliminary data.</text>
</comment>
<name>A0A226DZE5_FOLCA</name>
<feature type="compositionally biased region" description="Low complexity" evidence="1">
    <location>
        <begin position="627"/>
        <end position="639"/>
    </location>
</feature>
<dbReference type="AlphaFoldDB" id="A0A226DZE5"/>
<organism evidence="3 4">
    <name type="scientific">Folsomia candida</name>
    <name type="common">Springtail</name>
    <dbReference type="NCBI Taxonomy" id="158441"/>
    <lineage>
        <taxon>Eukaryota</taxon>
        <taxon>Metazoa</taxon>
        <taxon>Ecdysozoa</taxon>
        <taxon>Arthropoda</taxon>
        <taxon>Hexapoda</taxon>
        <taxon>Collembola</taxon>
        <taxon>Entomobryomorpha</taxon>
        <taxon>Isotomoidea</taxon>
        <taxon>Isotomidae</taxon>
        <taxon>Proisotominae</taxon>
        <taxon>Folsomia</taxon>
    </lineage>
</organism>
<keyword evidence="2" id="KW-1133">Transmembrane helix</keyword>
<dbReference type="OrthoDB" id="8196708at2759"/>
<keyword evidence="4" id="KW-1185">Reference proteome</keyword>
<dbReference type="EMBL" id="LNIX01000008">
    <property type="protein sequence ID" value="OXA50663.1"/>
    <property type="molecule type" value="Genomic_DNA"/>
</dbReference>
<keyword evidence="2" id="KW-0812">Transmembrane</keyword>
<feature type="compositionally biased region" description="Acidic residues" evidence="1">
    <location>
        <begin position="642"/>
        <end position="652"/>
    </location>
</feature>
<protein>
    <recommendedName>
        <fullName evidence="5">O-acyltransferase WSD1 C-terminal domain-containing protein</fullName>
    </recommendedName>
</protein>
<accession>A0A226DZE5</accession>
<feature type="region of interest" description="Disordered" evidence="1">
    <location>
        <begin position="625"/>
        <end position="653"/>
    </location>
</feature>
<evidence type="ECO:0008006" key="5">
    <source>
        <dbReference type="Google" id="ProtNLM"/>
    </source>
</evidence>
<reference evidence="3 4" key="1">
    <citation type="submission" date="2015-12" db="EMBL/GenBank/DDBJ databases">
        <title>The genome of Folsomia candida.</title>
        <authorList>
            <person name="Faddeeva A."/>
            <person name="Derks M.F."/>
            <person name="Anvar Y."/>
            <person name="Smit S."/>
            <person name="Van Straalen N."/>
            <person name="Roelofs D."/>
        </authorList>
    </citation>
    <scope>NUCLEOTIDE SEQUENCE [LARGE SCALE GENOMIC DNA]</scope>
    <source>
        <strain evidence="3 4">VU population</strain>
        <tissue evidence="3">Whole body</tissue>
    </source>
</reference>
<dbReference type="Proteomes" id="UP000198287">
    <property type="component" value="Unassembled WGS sequence"/>
</dbReference>
<evidence type="ECO:0000256" key="2">
    <source>
        <dbReference type="SAM" id="Phobius"/>
    </source>
</evidence>